<gene>
    <name evidence="2" type="ORF">NSCI0253_LOCUS30817</name>
</gene>
<keyword evidence="1" id="KW-0472">Membrane</keyword>
<sequence length="256" mass="28265">MKLIKILRSKPQLGGDPNQTISPDDYLSAAVECLALIVVQAWALAFMFSYDNILSNPLQDRMGYNNACVAWDVPPALYTSAVLFFLPVYFTVRFVLLDMERMALDSSISASRKRFVFVLESLFGASIVGVPLIFVLLPDEHPTAHTAVFIQFIGCFFLGIAAQFCEKPATVDASSWVFLAVFGVTSCAYVVNLVVTLAQYEGVQDPFFPAKLGQGINILWFACIPLTTYFLPRQGQLQVTMSFLPESGDQAKLMDG</sequence>
<feature type="transmembrane region" description="Helical" evidence="1">
    <location>
        <begin position="117"/>
        <end position="137"/>
    </location>
</feature>
<accession>A0A7S1AKD4</accession>
<protein>
    <submittedName>
        <fullName evidence="2">Uncharacterized protein</fullName>
    </submittedName>
</protein>
<feature type="transmembrane region" description="Helical" evidence="1">
    <location>
        <begin position="76"/>
        <end position="96"/>
    </location>
</feature>
<feature type="transmembrane region" description="Helical" evidence="1">
    <location>
        <begin position="143"/>
        <end position="164"/>
    </location>
</feature>
<feature type="transmembrane region" description="Helical" evidence="1">
    <location>
        <begin position="26"/>
        <end position="48"/>
    </location>
</feature>
<reference evidence="2" key="1">
    <citation type="submission" date="2021-01" db="EMBL/GenBank/DDBJ databases">
        <authorList>
            <person name="Corre E."/>
            <person name="Pelletier E."/>
            <person name="Niang G."/>
            <person name="Scheremetjew M."/>
            <person name="Finn R."/>
            <person name="Kale V."/>
            <person name="Holt S."/>
            <person name="Cochrane G."/>
            <person name="Meng A."/>
            <person name="Brown T."/>
            <person name="Cohen L."/>
        </authorList>
    </citation>
    <scope>NUCLEOTIDE SEQUENCE</scope>
</reference>
<keyword evidence="1" id="KW-0812">Transmembrane</keyword>
<feature type="transmembrane region" description="Helical" evidence="1">
    <location>
        <begin position="176"/>
        <end position="200"/>
    </location>
</feature>
<name>A0A7S1AKD4_NOCSC</name>
<organism evidence="2">
    <name type="scientific">Noctiluca scintillans</name>
    <name type="common">Sea sparkle</name>
    <name type="synonym">Red tide dinoflagellate</name>
    <dbReference type="NCBI Taxonomy" id="2966"/>
    <lineage>
        <taxon>Eukaryota</taxon>
        <taxon>Sar</taxon>
        <taxon>Alveolata</taxon>
        <taxon>Dinophyceae</taxon>
        <taxon>Noctilucales</taxon>
        <taxon>Noctilucaceae</taxon>
        <taxon>Noctiluca</taxon>
    </lineage>
</organism>
<proteinExistence type="predicted"/>
<evidence type="ECO:0000313" key="2">
    <source>
        <dbReference type="EMBL" id="CAD8856465.1"/>
    </source>
</evidence>
<feature type="transmembrane region" description="Helical" evidence="1">
    <location>
        <begin position="212"/>
        <end position="231"/>
    </location>
</feature>
<dbReference type="EMBL" id="HBFQ01043539">
    <property type="protein sequence ID" value="CAD8856465.1"/>
    <property type="molecule type" value="Transcribed_RNA"/>
</dbReference>
<dbReference type="AlphaFoldDB" id="A0A7S1AKD4"/>
<evidence type="ECO:0000256" key="1">
    <source>
        <dbReference type="SAM" id="Phobius"/>
    </source>
</evidence>
<keyword evidence="1" id="KW-1133">Transmembrane helix</keyword>